<dbReference type="EC" id="1.1.1.401" evidence="3"/>
<dbReference type="SUPFAM" id="SSF51735">
    <property type="entry name" value="NAD(P)-binding Rossmann-fold domains"/>
    <property type="match status" value="1"/>
</dbReference>
<evidence type="ECO:0000256" key="2">
    <source>
        <dbReference type="ARBA" id="ARBA00023002"/>
    </source>
</evidence>
<evidence type="ECO:0000313" key="4">
    <source>
        <dbReference type="Proteomes" id="UP000594463"/>
    </source>
</evidence>
<name>A0A7T1AL52_ATRLM</name>
<proteinExistence type="inferred from homology"/>
<dbReference type="FunFam" id="3.40.50.720:FF:000173">
    <property type="entry name" value="3-oxoacyl-[acyl-carrier protein] reductase"/>
    <property type="match status" value="1"/>
</dbReference>
<dbReference type="PRINTS" id="PR00080">
    <property type="entry name" value="SDRFAMILY"/>
</dbReference>
<dbReference type="NCBIfam" id="NF009466">
    <property type="entry name" value="PRK12826.1-2"/>
    <property type="match status" value="1"/>
</dbReference>
<dbReference type="NCBIfam" id="NF005559">
    <property type="entry name" value="PRK07231.1"/>
    <property type="match status" value="1"/>
</dbReference>
<dbReference type="RefSeq" id="WP_218113022.1">
    <property type="nucleotide sequence ID" value="NZ_CP065383.1"/>
</dbReference>
<dbReference type="PANTHER" id="PTHR24321">
    <property type="entry name" value="DEHYDROGENASES, SHORT CHAIN"/>
    <property type="match status" value="1"/>
</dbReference>
<dbReference type="GO" id="GO:0016491">
    <property type="term" value="F:oxidoreductase activity"/>
    <property type="evidence" value="ECO:0007669"/>
    <property type="project" value="UniProtKB-KW"/>
</dbReference>
<dbReference type="PANTHER" id="PTHR24321:SF8">
    <property type="entry name" value="ESTRADIOL 17-BETA-DEHYDROGENASE 8-RELATED"/>
    <property type="match status" value="1"/>
</dbReference>
<protein>
    <submittedName>
        <fullName evidence="3">2-dehydro-3-deoxy-L-rhamnonate dehydrogenase (NAD(+))</fullName>
        <ecNumber evidence="3">1.1.1.401</ecNumber>
    </submittedName>
</protein>
<dbReference type="EMBL" id="CP065383">
    <property type="protein sequence ID" value="QPM67844.1"/>
    <property type="molecule type" value="Genomic_DNA"/>
</dbReference>
<dbReference type="AlphaFoldDB" id="A0A7T1AL52"/>
<accession>A0A7T1AL52</accession>
<evidence type="ECO:0000313" key="3">
    <source>
        <dbReference type="EMBL" id="QPM67844.1"/>
    </source>
</evidence>
<keyword evidence="2 3" id="KW-0560">Oxidoreductase</keyword>
<organism evidence="3 4">
    <name type="scientific">Atribacter laminatus</name>
    <dbReference type="NCBI Taxonomy" id="2847778"/>
    <lineage>
        <taxon>Bacteria</taxon>
        <taxon>Pseudomonadati</taxon>
        <taxon>Atribacterota</taxon>
        <taxon>Atribacteria</taxon>
        <taxon>Atribacterales</taxon>
        <taxon>Atribacteraceae</taxon>
        <taxon>Atribacter</taxon>
    </lineage>
</organism>
<sequence>MRFKDKVALVTGGKNGMGKAVAMRLLEEGAYVAVGDIDELNIERYLSDFASKKDRFIFVKLDVTNNDSIRKCVGNVIDSFGKIDILINCAGIMGPVKPTWEITENEWDQLMNIHLKGTFLCCKEVISYMIKQSYGKIVNVSSVSAKEGNPNFSAYSAAKAGIIAFTKSLAKEVATKNINVNCISPALIETRFLMEMSEEQKAVLLNKIPMGRVGKTEEVAALIAFLVSDEANFITAQCYDISGGRSVY</sequence>
<dbReference type="InterPro" id="IPR020904">
    <property type="entry name" value="Sc_DH/Rdtase_CS"/>
</dbReference>
<dbReference type="Proteomes" id="UP000594463">
    <property type="component" value="Chromosome"/>
</dbReference>
<evidence type="ECO:0000256" key="1">
    <source>
        <dbReference type="ARBA" id="ARBA00006484"/>
    </source>
</evidence>
<dbReference type="Pfam" id="PF13561">
    <property type="entry name" value="adh_short_C2"/>
    <property type="match status" value="1"/>
</dbReference>
<dbReference type="InterPro" id="IPR036291">
    <property type="entry name" value="NAD(P)-bd_dom_sf"/>
</dbReference>
<dbReference type="KEGG" id="alam:RT761_01057"/>
<comment type="similarity">
    <text evidence="1">Belongs to the short-chain dehydrogenases/reductases (SDR) family.</text>
</comment>
<gene>
    <name evidence="3" type="primary">lRA5</name>
    <name evidence="3" type="ORF">RT761_01057</name>
</gene>
<dbReference type="InterPro" id="IPR002347">
    <property type="entry name" value="SDR_fam"/>
</dbReference>
<dbReference type="PROSITE" id="PS00061">
    <property type="entry name" value="ADH_SHORT"/>
    <property type="match status" value="1"/>
</dbReference>
<dbReference type="PRINTS" id="PR00081">
    <property type="entry name" value="GDHRDH"/>
</dbReference>
<dbReference type="Gene3D" id="3.40.50.720">
    <property type="entry name" value="NAD(P)-binding Rossmann-like Domain"/>
    <property type="match status" value="1"/>
</dbReference>
<keyword evidence="4" id="KW-1185">Reference proteome</keyword>
<reference evidence="3 4" key="1">
    <citation type="journal article" date="2021" name="Nat. Commun.">
        <title>Isolation of a member of the candidate phylum Atribacteria reveals a unique cell membrane structure.</title>
        <authorList>
            <person name="Taiki K."/>
            <person name="Nobu M.K."/>
            <person name="Kusada H."/>
            <person name="Meng X.-Y."/>
            <person name="Hosoki N."/>
            <person name="Uematsu K."/>
            <person name="Yoshioka H."/>
            <person name="Kamagata Y."/>
            <person name="Tamaki H."/>
        </authorList>
    </citation>
    <scope>NUCLEOTIDE SEQUENCE [LARGE SCALE GENOMIC DNA]</scope>
    <source>
        <strain evidence="3 4">RT761</strain>
    </source>
</reference>